<dbReference type="AlphaFoldDB" id="A0A3A5LL41"/>
<dbReference type="InterPro" id="IPR050330">
    <property type="entry name" value="Bact_OuterMem_StrucFunc"/>
</dbReference>
<dbReference type="OrthoDB" id="9782229at2"/>
<dbReference type="GO" id="GO:0016020">
    <property type="term" value="C:membrane"/>
    <property type="evidence" value="ECO:0007669"/>
    <property type="project" value="UniProtKB-UniRule"/>
</dbReference>
<evidence type="ECO:0000313" key="4">
    <source>
        <dbReference type="EMBL" id="RJT48070.1"/>
    </source>
</evidence>
<proteinExistence type="predicted"/>
<dbReference type="Proteomes" id="UP000251035">
    <property type="component" value="Unassembled WGS sequence"/>
</dbReference>
<reference evidence="5 8" key="2">
    <citation type="submission" date="2018-04" db="EMBL/GenBank/DDBJ databases">
        <title>Whole genome sequence comparison of clinical and drinking water Legionella pneumophila isolates.</title>
        <authorList>
            <person name="Garner E."/>
        </authorList>
    </citation>
    <scope>NUCLEOTIDE SEQUENCE [LARGE SCALE GENOMIC DNA]</scope>
    <source>
        <strain evidence="5 8">WH02</strain>
    </source>
</reference>
<evidence type="ECO:0000313" key="6">
    <source>
        <dbReference type="Proteomes" id="UP000251035"/>
    </source>
</evidence>
<evidence type="ECO:0000313" key="3">
    <source>
        <dbReference type="EMBL" id="PUT48703.1"/>
    </source>
</evidence>
<name>A0A3A5LL41_9GAMM</name>
<dbReference type="Gene3D" id="3.30.1330.60">
    <property type="entry name" value="OmpA-like domain"/>
    <property type="match status" value="1"/>
</dbReference>
<dbReference type="PROSITE" id="PS51123">
    <property type="entry name" value="OMPA_2"/>
    <property type="match status" value="1"/>
</dbReference>
<dbReference type="EMBL" id="QZWB01000004">
    <property type="protein sequence ID" value="RJT48070.1"/>
    <property type="molecule type" value="Genomic_DNA"/>
</dbReference>
<evidence type="ECO:0000313" key="7">
    <source>
        <dbReference type="Proteomes" id="UP000270757"/>
    </source>
</evidence>
<gene>
    <name evidence="4" type="ORF">D6J04_05755</name>
    <name evidence="3" type="ORF">DB745_04555</name>
    <name evidence="5" type="ORF">DIZ81_06155</name>
</gene>
<dbReference type="InterPro" id="IPR006665">
    <property type="entry name" value="OmpA-like"/>
</dbReference>
<feature type="domain" description="OmpA-like" evidence="2">
    <location>
        <begin position="89"/>
        <end position="206"/>
    </location>
</feature>
<reference evidence="3 6" key="1">
    <citation type="submission" date="2018-04" db="EMBL/GenBank/DDBJ databases">
        <title>Whole genome sequence comparison of clinical and drinking water Legionella pneumophila isolates associated with the Flint Water Crisis.</title>
        <authorList>
            <person name="Garner E."/>
            <person name="Brown C."/>
            <person name="Schwake O."/>
            <person name="Coil D."/>
            <person name="Jospin G."/>
            <person name="Eisen J."/>
            <person name="Edwards M."/>
            <person name="Pruden A."/>
        </authorList>
    </citation>
    <scope>NUCLEOTIDE SEQUENCE [LARGE SCALE GENOMIC DNA]</scope>
    <source>
        <strain evidence="3 6">Genessee03</strain>
    </source>
</reference>
<keyword evidence="6" id="KW-1185">Reference proteome</keyword>
<reference evidence="4 7" key="3">
    <citation type="submission" date="2018-09" db="EMBL/GenBank/DDBJ databases">
        <title>Draft genome sequences of Legionella taurinensis isolated from water samples.</title>
        <authorList>
            <person name="Chakeri A."/>
            <person name="Allerberger F."/>
            <person name="Kundi M."/>
            <person name="Ruppitsch W."/>
            <person name="Schmid D."/>
        </authorList>
    </citation>
    <scope>NUCLEOTIDE SEQUENCE [LARGE SCALE GENOMIC DNA]</scope>
    <source>
        <strain evidence="4 7">4570-18-6</strain>
    </source>
</reference>
<accession>A0A3A5LL41</accession>
<organism evidence="4 7">
    <name type="scientific">Legionella taurinensis</name>
    <dbReference type="NCBI Taxonomy" id="70611"/>
    <lineage>
        <taxon>Bacteria</taxon>
        <taxon>Pseudomonadati</taxon>
        <taxon>Pseudomonadota</taxon>
        <taxon>Gammaproteobacteria</taxon>
        <taxon>Legionellales</taxon>
        <taxon>Legionellaceae</taxon>
        <taxon>Legionella</taxon>
    </lineage>
</organism>
<dbReference type="InterPro" id="IPR036737">
    <property type="entry name" value="OmpA-like_sf"/>
</dbReference>
<evidence type="ECO:0000313" key="5">
    <source>
        <dbReference type="EMBL" id="TID43992.1"/>
    </source>
</evidence>
<dbReference type="PANTHER" id="PTHR30329:SF21">
    <property type="entry name" value="LIPOPROTEIN YIAD-RELATED"/>
    <property type="match status" value="1"/>
</dbReference>
<dbReference type="EMBL" id="QFGG01000004">
    <property type="protein sequence ID" value="TID43992.1"/>
    <property type="molecule type" value="Genomic_DNA"/>
</dbReference>
<dbReference type="SUPFAM" id="SSF103088">
    <property type="entry name" value="OmpA-like"/>
    <property type="match status" value="1"/>
</dbReference>
<sequence>MFLFDKTQSIHTRKRAIVRFWRVTSKAFLTGQAVLFGVLLLSSCQRGNYQPLEEDAYRLPKKVAGTSDYAVITMQKNFNKRGVKVITIGSDYLVSIPSAALFADQSPRIRWESYALLNQVVLFLKQFRKVGVNVTSYSSQYVSSRREQALTLARARVVANYLWSQGIDSRFIFTEGAGSDKPVVSFYQGGDKSPNSRIEITFRDAIV</sequence>
<dbReference type="Pfam" id="PF00691">
    <property type="entry name" value="OmpA"/>
    <property type="match status" value="1"/>
</dbReference>
<comment type="caution">
    <text evidence="4">The sequence shown here is derived from an EMBL/GenBank/DDBJ whole genome shotgun (WGS) entry which is preliminary data.</text>
</comment>
<dbReference type="EMBL" id="QCXM01000003">
    <property type="protein sequence ID" value="PUT48703.1"/>
    <property type="molecule type" value="Genomic_DNA"/>
</dbReference>
<dbReference type="Proteomes" id="UP000306421">
    <property type="component" value="Unassembled WGS sequence"/>
</dbReference>
<evidence type="ECO:0000313" key="8">
    <source>
        <dbReference type="Proteomes" id="UP000306421"/>
    </source>
</evidence>
<protein>
    <submittedName>
        <fullName evidence="4">OmpA family protein</fullName>
    </submittedName>
    <submittedName>
        <fullName evidence="3">Protein LphA</fullName>
    </submittedName>
</protein>
<dbReference type="NCBIfam" id="NF038223">
    <property type="entry name" value="IcmN_DotK_IVB"/>
    <property type="match status" value="1"/>
</dbReference>
<dbReference type="PANTHER" id="PTHR30329">
    <property type="entry name" value="STATOR ELEMENT OF FLAGELLAR MOTOR COMPLEX"/>
    <property type="match status" value="1"/>
</dbReference>
<evidence type="ECO:0000259" key="2">
    <source>
        <dbReference type="PROSITE" id="PS51123"/>
    </source>
</evidence>
<dbReference type="Proteomes" id="UP000270757">
    <property type="component" value="Unassembled WGS sequence"/>
</dbReference>
<keyword evidence="1" id="KW-0472">Membrane</keyword>
<evidence type="ECO:0000256" key="1">
    <source>
        <dbReference type="PROSITE-ProRule" id="PRU00473"/>
    </source>
</evidence>
<dbReference type="CDD" id="cd07185">
    <property type="entry name" value="OmpA_C-like"/>
    <property type="match status" value="1"/>
</dbReference>